<comment type="subcellular location">
    <subcellularLocation>
        <location evidence="1">Membrane</location>
        <topology evidence="1">Multi-pass membrane protein</topology>
    </subcellularLocation>
</comment>
<dbReference type="PANTHER" id="PTHR10283">
    <property type="entry name" value="SOLUTE CARRIER FAMILY 13 MEMBER"/>
    <property type="match status" value="1"/>
</dbReference>
<feature type="transmembrane region" description="Helical" evidence="5">
    <location>
        <begin position="236"/>
        <end position="260"/>
    </location>
</feature>
<name>A0ABU3SFM0_9HYPH</name>
<dbReference type="Proteomes" id="UP001254257">
    <property type="component" value="Unassembled WGS sequence"/>
</dbReference>
<dbReference type="InterPro" id="IPR001898">
    <property type="entry name" value="SLC13A/DASS"/>
</dbReference>
<evidence type="ECO:0000256" key="3">
    <source>
        <dbReference type="ARBA" id="ARBA00022989"/>
    </source>
</evidence>
<keyword evidence="3 5" id="KW-1133">Transmembrane helix</keyword>
<feature type="transmembrane region" description="Helical" evidence="5">
    <location>
        <begin position="458"/>
        <end position="481"/>
    </location>
</feature>
<comment type="caution">
    <text evidence="6">The sequence shown here is derived from an EMBL/GenBank/DDBJ whole genome shotgun (WGS) entry which is preliminary data.</text>
</comment>
<dbReference type="EMBL" id="JAWDID010000074">
    <property type="protein sequence ID" value="MDU0343576.1"/>
    <property type="molecule type" value="Genomic_DNA"/>
</dbReference>
<reference evidence="6 7" key="1">
    <citation type="submission" date="2023-09" db="EMBL/GenBank/DDBJ databases">
        <title>Whole genome shotgun sequencing (WGS) of Bosea sp. ZW T0_25, isolated from stored onions (Allium cepa).</title>
        <authorList>
            <person name="Stoll D.A."/>
            <person name="Huch M."/>
        </authorList>
    </citation>
    <scope>NUCLEOTIDE SEQUENCE [LARGE SCALE GENOMIC DNA]</scope>
    <source>
        <strain evidence="6 7">ZW T0_25</strain>
    </source>
</reference>
<evidence type="ECO:0000256" key="2">
    <source>
        <dbReference type="ARBA" id="ARBA00022692"/>
    </source>
</evidence>
<feature type="transmembrane region" description="Helical" evidence="5">
    <location>
        <begin position="362"/>
        <end position="388"/>
    </location>
</feature>
<protein>
    <submittedName>
        <fullName evidence="6">SLC13 family permease</fullName>
    </submittedName>
</protein>
<feature type="transmembrane region" description="Helical" evidence="5">
    <location>
        <begin position="60"/>
        <end position="92"/>
    </location>
</feature>
<gene>
    <name evidence="6" type="ORF">RKE40_27120</name>
</gene>
<feature type="transmembrane region" description="Helical" evidence="5">
    <location>
        <begin position="336"/>
        <end position="356"/>
    </location>
</feature>
<feature type="transmembrane region" description="Helical" evidence="5">
    <location>
        <begin position="305"/>
        <end position="324"/>
    </location>
</feature>
<feature type="transmembrane region" description="Helical" evidence="5">
    <location>
        <begin position="35"/>
        <end position="54"/>
    </location>
</feature>
<feature type="transmembrane region" description="Helical" evidence="5">
    <location>
        <begin position="145"/>
        <end position="178"/>
    </location>
</feature>
<keyword evidence="2 5" id="KW-0812">Transmembrane</keyword>
<dbReference type="PANTHER" id="PTHR10283:SF92">
    <property type="entry name" value="LOW-AFFINITY PHOSPHATE TRANSPORTER PHO91"/>
    <property type="match status" value="1"/>
</dbReference>
<dbReference type="Pfam" id="PF00939">
    <property type="entry name" value="Na_sulph_symp"/>
    <property type="match status" value="1"/>
</dbReference>
<accession>A0ABU3SFM0</accession>
<organism evidence="6 7">
    <name type="scientific">Bosea rubneri</name>
    <dbReference type="NCBI Taxonomy" id="3075434"/>
    <lineage>
        <taxon>Bacteria</taxon>
        <taxon>Pseudomonadati</taxon>
        <taxon>Pseudomonadota</taxon>
        <taxon>Alphaproteobacteria</taxon>
        <taxon>Hyphomicrobiales</taxon>
        <taxon>Boseaceae</taxon>
        <taxon>Bosea</taxon>
    </lineage>
</organism>
<feature type="transmembrane region" description="Helical" evidence="5">
    <location>
        <begin position="104"/>
        <end position="125"/>
    </location>
</feature>
<proteinExistence type="predicted"/>
<evidence type="ECO:0000256" key="4">
    <source>
        <dbReference type="ARBA" id="ARBA00023136"/>
    </source>
</evidence>
<evidence type="ECO:0000256" key="5">
    <source>
        <dbReference type="SAM" id="Phobius"/>
    </source>
</evidence>
<evidence type="ECO:0000313" key="7">
    <source>
        <dbReference type="Proteomes" id="UP001254257"/>
    </source>
</evidence>
<feature type="transmembrane region" description="Helical" evidence="5">
    <location>
        <begin position="190"/>
        <end position="216"/>
    </location>
</feature>
<keyword evidence="7" id="KW-1185">Reference proteome</keyword>
<dbReference type="RefSeq" id="WP_316021281.1">
    <property type="nucleotide sequence ID" value="NZ_JAWDID010000074.1"/>
</dbReference>
<evidence type="ECO:0000256" key="1">
    <source>
        <dbReference type="ARBA" id="ARBA00004141"/>
    </source>
</evidence>
<evidence type="ECO:0000313" key="6">
    <source>
        <dbReference type="EMBL" id="MDU0343576.1"/>
    </source>
</evidence>
<keyword evidence="4 5" id="KW-0472">Membrane</keyword>
<sequence>MSIVPTQTLTGARIGAPRSFALPALAMRLPVRARFLPLGLAAVLGAAIWFWLPFPAEARIALIVFCLATIAWCLTALDDTLIALAAAGALVATRTVPAQQLHGALGSELIWLLIGAFIIAAALRACGLAERLALAALARVRTVRGLFLAVTGVIVATAFVVPSTSGRAALLLPVYLALADAIDDARINRALALLFPTVILLSAGGSLIGAGAHLIAVEMIVRSGGTAYGYLGWMAMALPLAVIASLAAMVIIQWLFLAPAERRRALSLPAPDTGPLTRQQLYVGAVVGLVVLGWSTQGLHGIDAAVVTLLGAVAVTLKPLAPVSMKQAAKTVEWQLILFLAATTLMGSALIATGAAKSLMELLLAALPPGALGSVPAVAALVAVVALLSHLLITSRSARATILIPLLALPLVAHGYNASALIVLIVMGTGFCQTLAVSAKPVALYADLEKPTYAARDLMLLSLALLPVMFVLLMGFSLWIWPSFGLALR</sequence>